<evidence type="ECO:0000256" key="1">
    <source>
        <dbReference type="SAM" id="Phobius"/>
    </source>
</evidence>
<evidence type="ECO:0000313" key="2">
    <source>
        <dbReference type="EMBL" id="KAA5549038.1"/>
    </source>
</evidence>
<keyword evidence="1" id="KW-0812">Transmembrane</keyword>
<keyword evidence="1" id="KW-0472">Membrane</keyword>
<proteinExistence type="predicted"/>
<organism evidence="2 3">
    <name type="scientific">Adhaeribacter rhizoryzae</name>
    <dbReference type="NCBI Taxonomy" id="2607907"/>
    <lineage>
        <taxon>Bacteria</taxon>
        <taxon>Pseudomonadati</taxon>
        <taxon>Bacteroidota</taxon>
        <taxon>Cytophagia</taxon>
        <taxon>Cytophagales</taxon>
        <taxon>Hymenobacteraceae</taxon>
        <taxon>Adhaeribacter</taxon>
    </lineage>
</organism>
<feature type="transmembrane region" description="Helical" evidence="1">
    <location>
        <begin position="59"/>
        <end position="78"/>
    </location>
</feature>
<keyword evidence="3" id="KW-1185">Reference proteome</keyword>
<comment type="caution">
    <text evidence="2">The sequence shown here is derived from an EMBL/GenBank/DDBJ whole genome shotgun (WGS) entry which is preliminary data.</text>
</comment>
<gene>
    <name evidence="2" type="ORF">F0145_00080</name>
</gene>
<evidence type="ECO:0008006" key="4">
    <source>
        <dbReference type="Google" id="ProtNLM"/>
    </source>
</evidence>
<name>A0A5M6DND7_9BACT</name>
<sequence length="183" mass="21750">METIKLNKTIEEEYRQALFLLNFIRAIELKSIRYKLIYILSLTAILVGLSVFGSIEYLIGFYIVLIVSWAIFIINYFIKFRKYKQKKAKLKVVAEENFNQLGDFILEFNQDLIKVTTEKFNSEVKWEYFRAYLEEENTIYILMEQISSTWSFSKQEIGEDALNKLKQIVKEKLPPLKIKNFNA</sequence>
<feature type="transmembrane region" description="Helical" evidence="1">
    <location>
        <begin position="36"/>
        <end position="53"/>
    </location>
</feature>
<evidence type="ECO:0000313" key="3">
    <source>
        <dbReference type="Proteomes" id="UP000323426"/>
    </source>
</evidence>
<dbReference type="EMBL" id="VWSF01000001">
    <property type="protein sequence ID" value="KAA5549038.1"/>
    <property type="molecule type" value="Genomic_DNA"/>
</dbReference>
<dbReference type="Proteomes" id="UP000323426">
    <property type="component" value="Unassembled WGS sequence"/>
</dbReference>
<protein>
    <recommendedName>
        <fullName evidence="4">YcxB family protein</fullName>
    </recommendedName>
</protein>
<dbReference type="AlphaFoldDB" id="A0A5M6DND7"/>
<accession>A0A5M6DND7</accession>
<reference evidence="2 3" key="1">
    <citation type="submission" date="2019-09" db="EMBL/GenBank/DDBJ databases">
        <title>Genome sequence and assembly of Adhaeribacter sp.</title>
        <authorList>
            <person name="Chhetri G."/>
        </authorList>
    </citation>
    <scope>NUCLEOTIDE SEQUENCE [LARGE SCALE GENOMIC DNA]</scope>
    <source>
        <strain evidence="2 3">DK36</strain>
    </source>
</reference>
<keyword evidence="1" id="KW-1133">Transmembrane helix</keyword>